<evidence type="ECO:0000256" key="5">
    <source>
        <dbReference type="ARBA" id="ARBA00083733"/>
    </source>
</evidence>
<dbReference type="GO" id="GO:0051087">
    <property type="term" value="F:protein-folding chaperone binding"/>
    <property type="evidence" value="ECO:0007669"/>
    <property type="project" value="TreeGrafter"/>
</dbReference>
<dbReference type="Proteomes" id="UP000708148">
    <property type="component" value="Unassembled WGS sequence"/>
</dbReference>
<dbReference type="GO" id="GO:0005739">
    <property type="term" value="C:mitochondrion"/>
    <property type="evidence" value="ECO:0007669"/>
    <property type="project" value="TreeGrafter"/>
</dbReference>
<dbReference type="GO" id="GO:0046872">
    <property type="term" value="F:metal ion binding"/>
    <property type="evidence" value="ECO:0007669"/>
    <property type="project" value="TreeGrafter"/>
</dbReference>
<dbReference type="PRINTS" id="PR00297">
    <property type="entry name" value="CHAPERONIN10"/>
</dbReference>
<dbReference type="OrthoDB" id="184876at2759"/>
<comment type="similarity">
    <text evidence="1 6">Belongs to the GroES chaperonin family.</text>
</comment>
<gene>
    <name evidence="7" type="ORF">OSTQU699_LOCUS9239</name>
</gene>
<dbReference type="GO" id="GO:0005524">
    <property type="term" value="F:ATP binding"/>
    <property type="evidence" value="ECO:0007669"/>
    <property type="project" value="InterPro"/>
</dbReference>
<organism evidence="7 8">
    <name type="scientific">Ostreobium quekettii</name>
    <dbReference type="NCBI Taxonomy" id="121088"/>
    <lineage>
        <taxon>Eukaryota</taxon>
        <taxon>Viridiplantae</taxon>
        <taxon>Chlorophyta</taxon>
        <taxon>core chlorophytes</taxon>
        <taxon>Ulvophyceae</taxon>
        <taxon>TCBD clade</taxon>
        <taxon>Bryopsidales</taxon>
        <taxon>Ostreobineae</taxon>
        <taxon>Ostreobiaceae</taxon>
        <taxon>Ostreobium</taxon>
    </lineage>
</organism>
<evidence type="ECO:0000313" key="8">
    <source>
        <dbReference type="Proteomes" id="UP000708148"/>
    </source>
</evidence>
<accession>A0A8S1J845</accession>
<dbReference type="AlphaFoldDB" id="A0A8S1J845"/>
<dbReference type="InterPro" id="IPR011032">
    <property type="entry name" value="GroES-like_sf"/>
</dbReference>
<dbReference type="SUPFAM" id="SSF50129">
    <property type="entry name" value="GroES-like"/>
    <property type="match status" value="1"/>
</dbReference>
<dbReference type="CDD" id="cd00320">
    <property type="entry name" value="cpn10"/>
    <property type="match status" value="1"/>
</dbReference>
<comment type="caution">
    <text evidence="7">The sequence shown here is derived from an EMBL/GenBank/DDBJ whole genome shotgun (WGS) entry which is preliminary data.</text>
</comment>
<dbReference type="HAMAP" id="MF_00580">
    <property type="entry name" value="CH10"/>
    <property type="match status" value="1"/>
</dbReference>
<dbReference type="FunFam" id="2.30.33.40:FF:000002">
    <property type="entry name" value="10 kDa chaperonin, mitochondrial"/>
    <property type="match status" value="1"/>
</dbReference>
<comment type="function">
    <text evidence="3">Seems to function only as a co-chaperone, along with cpn60, and in certain cases is essential for the discharge of biologically active proteins from cpn60.</text>
</comment>
<proteinExistence type="inferred from homology"/>
<name>A0A8S1J845_9CHLO</name>
<evidence type="ECO:0000256" key="4">
    <source>
        <dbReference type="ARBA" id="ARBA00062160"/>
    </source>
</evidence>
<evidence type="ECO:0000256" key="6">
    <source>
        <dbReference type="RuleBase" id="RU003479"/>
    </source>
</evidence>
<dbReference type="PANTHER" id="PTHR10772:SF0">
    <property type="entry name" value="10 KDA HEAT SHOCK PROTEIN, MITOCHONDRIAL"/>
    <property type="match status" value="1"/>
</dbReference>
<dbReference type="InterPro" id="IPR018369">
    <property type="entry name" value="Chaprnonin_Cpn10_CS"/>
</dbReference>
<dbReference type="Gene3D" id="2.30.33.40">
    <property type="entry name" value="GroES chaperonin"/>
    <property type="match status" value="1"/>
</dbReference>
<protein>
    <recommendedName>
        <fullName evidence="5">Protein groES</fullName>
    </recommendedName>
</protein>
<evidence type="ECO:0000313" key="7">
    <source>
        <dbReference type="EMBL" id="CAD7703882.1"/>
    </source>
</evidence>
<dbReference type="EMBL" id="CAJHUC010002478">
    <property type="protein sequence ID" value="CAD7703882.1"/>
    <property type="molecule type" value="Genomic_DNA"/>
</dbReference>
<dbReference type="PANTHER" id="PTHR10772">
    <property type="entry name" value="10 KDA HEAT SHOCK PROTEIN"/>
    <property type="match status" value="1"/>
</dbReference>
<evidence type="ECO:0000256" key="3">
    <source>
        <dbReference type="ARBA" id="ARBA00053355"/>
    </source>
</evidence>
<comment type="subunit">
    <text evidence="4">Forms stable complexes with CPN60 in the presence of ATP.</text>
</comment>
<sequence>MSRRLIPLLDRILVSRVAAPTKSAGGVLLPESAVNKVNEGVVIAAGPGRRDDSGNLIPMDVKEGDTVVLPDYGGHALKLEGKELHVFRADEVLGILKDDKS</sequence>
<dbReference type="InterPro" id="IPR020818">
    <property type="entry name" value="Chaperonin_GroES"/>
</dbReference>
<dbReference type="GO" id="GO:0044183">
    <property type="term" value="F:protein folding chaperone"/>
    <property type="evidence" value="ECO:0007669"/>
    <property type="project" value="InterPro"/>
</dbReference>
<dbReference type="InterPro" id="IPR037124">
    <property type="entry name" value="Chaperonin_GroES_sf"/>
</dbReference>
<dbReference type="PROSITE" id="PS00681">
    <property type="entry name" value="CHAPERONINS_CPN10"/>
    <property type="match status" value="1"/>
</dbReference>
<dbReference type="SMART" id="SM00883">
    <property type="entry name" value="Cpn10"/>
    <property type="match status" value="1"/>
</dbReference>
<dbReference type="Pfam" id="PF00166">
    <property type="entry name" value="Cpn10"/>
    <property type="match status" value="1"/>
</dbReference>
<dbReference type="GO" id="GO:0051082">
    <property type="term" value="F:unfolded protein binding"/>
    <property type="evidence" value="ECO:0007669"/>
    <property type="project" value="TreeGrafter"/>
</dbReference>
<keyword evidence="8" id="KW-1185">Reference proteome</keyword>
<evidence type="ECO:0000256" key="2">
    <source>
        <dbReference type="ARBA" id="ARBA00023186"/>
    </source>
</evidence>
<keyword evidence="2 6" id="KW-0143">Chaperone</keyword>
<reference evidence="7" key="1">
    <citation type="submission" date="2020-12" db="EMBL/GenBank/DDBJ databases">
        <authorList>
            <person name="Iha C."/>
        </authorList>
    </citation>
    <scope>NUCLEOTIDE SEQUENCE</scope>
</reference>
<evidence type="ECO:0000256" key="1">
    <source>
        <dbReference type="ARBA" id="ARBA00006975"/>
    </source>
</evidence>